<keyword evidence="5 10" id="KW-0808">Transferase</keyword>
<dbReference type="Gene3D" id="3.40.50.11380">
    <property type="match status" value="1"/>
</dbReference>
<dbReference type="AlphaFoldDB" id="A0A1H4G3E3"/>
<dbReference type="GO" id="GO:0097363">
    <property type="term" value="F:protein O-acetylglucosaminyltransferase activity"/>
    <property type="evidence" value="ECO:0007669"/>
    <property type="project" value="UniProtKB-EC"/>
</dbReference>
<dbReference type="OrthoDB" id="101857at2"/>
<evidence type="ECO:0000256" key="6">
    <source>
        <dbReference type="ARBA" id="ARBA00022737"/>
    </source>
</evidence>
<keyword evidence="7 8" id="KW-0802">TPR repeat</keyword>
<dbReference type="SUPFAM" id="SSF53756">
    <property type="entry name" value="UDP-Glycosyltransferase/glycogen phosphorylase"/>
    <property type="match status" value="1"/>
</dbReference>
<dbReference type="Pfam" id="PF13844">
    <property type="entry name" value="Glyco_transf_41"/>
    <property type="match status" value="2"/>
</dbReference>
<dbReference type="Proteomes" id="UP000198638">
    <property type="component" value="Unassembled WGS sequence"/>
</dbReference>
<gene>
    <name evidence="10" type="ORF">SAMN05192564_105246</name>
</gene>
<dbReference type="PANTHER" id="PTHR44835">
    <property type="entry name" value="UDP-N-ACETYLGLUCOSAMINE--PEPTIDE N-ACETYLGLUCOSAMINYLTRANSFERASE SPINDLY-RELATED"/>
    <property type="match status" value="1"/>
</dbReference>
<accession>A0A1H4G3E3</accession>
<feature type="repeat" description="TPR" evidence="8">
    <location>
        <begin position="307"/>
        <end position="340"/>
    </location>
</feature>
<dbReference type="PROSITE" id="PS50293">
    <property type="entry name" value="TPR_REGION"/>
    <property type="match status" value="5"/>
</dbReference>
<sequence length="828" mass="90180">MQNNSQFLANALAHHQAGRLAEARALYGQILQTEPGNPDALHFLGLLACQLGQHDAGLGLMEKSIAAHPNAIYYNNIGNMLGQKGRLEDAIEAYRRAVALKPDYPEAHNNLGNALREAKQPEAAIESCARAIAQRPGYAEAHNNLGNAQQDVGELVAAAASYREAIRLSPHYAEAHNNLGNVLRAQGKVDEAIASFRAAVALKPDLRIAHHSLGLLLKARGELEAAIRSLRHALDPADANAHNSIGAVLRDIGDLDDALAHFDTAIALRPDFAEAHCNRGSVLRRQGRFEESVASCIRAIELAPTLAEAYNSLGIAYYGLDRLEAATLSHQHAIELDPNNADAYHNLGVVLLKHDKPYEALESCHKALELADVSAPMYISLGDILRALGDLDGAIDAYLKALPLDPDPVQTYNRLLFSLAGSAKFDTDAYLIHARRFGELMSMGVKPYAHAPSHDGSRLRVGIVSGDLRAHPAGIFLESVFRYVNPAHVELVAYATYTLEDDVTARLKPHFSTWRMLDGLKTEEAARVIRDDNIDVLVDLSGHTAYTGLPIFAWKPAPVQVSYLGFFASTGSESIDYFVGDRYVLPPGEEAQFVEKPWRLPDSYLCFTPPVDDVKVGPLPMLANGGAVTFGCFGKLMKISDDVVALWSRLLHAVPGSRLFLKSHGLDTKGAQLTTHKRFAAHGIDSSRLILEGASLRPEYLATYNRVDIVLSPFPYPGGTTTAEGLWMGVPVLCMKGDRFLTHICESLLQTANLADWIAVDEEDYLAKAIAFASDPTKLAALRAGLREHVLASPLCDAPRFAKNLEDAFHGMWARYVESVESVTHDAD</sequence>
<dbReference type="Gene3D" id="3.40.50.2000">
    <property type="entry name" value="Glycogen Phosphorylase B"/>
    <property type="match status" value="1"/>
</dbReference>
<dbReference type="Pfam" id="PF13414">
    <property type="entry name" value="TPR_11"/>
    <property type="match status" value="3"/>
</dbReference>
<feature type="repeat" description="TPR" evidence="8">
    <location>
        <begin position="273"/>
        <end position="306"/>
    </location>
</feature>
<name>A0A1H4G3E3_9BURK</name>
<dbReference type="Pfam" id="PF13431">
    <property type="entry name" value="TPR_17"/>
    <property type="match status" value="1"/>
</dbReference>
<evidence type="ECO:0000256" key="7">
    <source>
        <dbReference type="ARBA" id="ARBA00022803"/>
    </source>
</evidence>
<dbReference type="PANTHER" id="PTHR44835:SF1">
    <property type="entry name" value="PROTEIN O-GLCNAC TRANSFERASE"/>
    <property type="match status" value="1"/>
</dbReference>
<evidence type="ECO:0000256" key="2">
    <source>
        <dbReference type="ARBA" id="ARBA00005386"/>
    </source>
</evidence>
<evidence type="ECO:0000313" key="10">
    <source>
        <dbReference type="EMBL" id="SEB03448.1"/>
    </source>
</evidence>
<keyword evidence="11" id="KW-1185">Reference proteome</keyword>
<dbReference type="EMBL" id="FNRQ01000005">
    <property type="protein sequence ID" value="SEB03448.1"/>
    <property type="molecule type" value="Genomic_DNA"/>
</dbReference>
<dbReference type="PROSITE" id="PS50005">
    <property type="entry name" value="TPR"/>
    <property type="match status" value="8"/>
</dbReference>
<keyword evidence="6" id="KW-0677">Repeat</keyword>
<proteinExistence type="inferred from homology"/>
<dbReference type="InterPro" id="IPR051939">
    <property type="entry name" value="Glycosyltr_41/O-GlcNAc_trsf"/>
</dbReference>
<dbReference type="SMART" id="SM00028">
    <property type="entry name" value="TPR"/>
    <property type="match status" value="11"/>
</dbReference>
<dbReference type="EC" id="2.4.1.255" evidence="3"/>
<dbReference type="SUPFAM" id="SSF48452">
    <property type="entry name" value="TPR-like"/>
    <property type="match status" value="2"/>
</dbReference>
<dbReference type="InterPro" id="IPR029489">
    <property type="entry name" value="OGT/SEC/SPY_C"/>
</dbReference>
<evidence type="ECO:0000256" key="3">
    <source>
        <dbReference type="ARBA" id="ARBA00011970"/>
    </source>
</evidence>
<dbReference type="RefSeq" id="WP_090535139.1">
    <property type="nucleotide sequence ID" value="NZ_FNRQ01000005.1"/>
</dbReference>
<protein>
    <recommendedName>
        <fullName evidence="3">protein O-GlcNAc transferase</fullName>
        <ecNumber evidence="3">2.4.1.255</ecNumber>
    </recommendedName>
</protein>
<dbReference type="STRING" id="83784.SAMN05192564_105246"/>
<evidence type="ECO:0000256" key="5">
    <source>
        <dbReference type="ARBA" id="ARBA00022679"/>
    </source>
</evidence>
<organism evidence="10 11">
    <name type="scientific">Paraburkholderia sartisoli</name>
    <dbReference type="NCBI Taxonomy" id="83784"/>
    <lineage>
        <taxon>Bacteria</taxon>
        <taxon>Pseudomonadati</taxon>
        <taxon>Pseudomonadota</taxon>
        <taxon>Betaproteobacteria</taxon>
        <taxon>Burkholderiales</taxon>
        <taxon>Burkholderiaceae</taxon>
        <taxon>Paraburkholderia</taxon>
    </lineage>
</organism>
<keyword evidence="4" id="KW-0328">Glycosyltransferase</keyword>
<evidence type="ECO:0000259" key="9">
    <source>
        <dbReference type="Pfam" id="PF13844"/>
    </source>
</evidence>
<evidence type="ECO:0000256" key="8">
    <source>
        <dbReference type="PROSITE-ProRule" id="PRU00339"/>
    </source>
</evidence>
<dbReference type="InterPro" id="IPR011990">
    <property type="entry name" value="TPR-like_helical_dom_sf"/>
</dbReference>
<feature type="repeat" description="TPR" evidence="8">
    <location>
        <begin position="375"/>
        <end position="408"/>
    </location>
</feature>
<evidence type="ECO:0000256" key="1">
    <source>
        <dbReference type="ARBA" id="ARBA00004922"/>
    </source>
</evidence>
<feature type="repeat" description="TPR" evidence="8">
    <location>
        <begin position="239"/>
        <end position="272"/>
    </location>
</feature>
<feature type="domain" description="O-GlcNAc transferase C-terminal" evidence="9">
    <location>
        <begin position="626"/>
        <end position="805"/>
    </location>
</feature>
<feature type="domain" description="O-GlcNAc transferase C-terminal" evidence="9">
    <location>
        <begin position="446"/>
        <end position="604"/>
    </location>
</feature>
<comment type="pathway">
    <text evidence="1">Protein modification; protein glycosylation.</text>
</comment>
<dbReference type="Gene3D" id="1.25.40.10">
    <property type="entry name" value="Tetratricopeptide repeat domain"/>
    <property type="match status" value="6"/>
</dbReference>
<feature type="repeat" description="TPR" evidence="8">
    <location>
        <begin position="71"/>
        <end position="104"/>
    </location>
</feature>
<feature type="repeat" description="TPR" evidence="8">
    <location>
        <begin position="341"/>
        <end position="374"/>
    </location>
</feature>
<dbReference type="InterPro" id="IPR019734">
    <property type="entry name" value="TPR_rpt"/>
</dbReference>
<reference evidence="11" key="1">
    <citation type="submission" date="2016-10" db="EMBL/GenBank/DDBJ databases">
        <authorList>
            <person name="Varghese N."/>
            <person name="Submissions S."/>
        </authorList>
    </citation>
    <scope>NUCLEOTIDE SEQUENCE [LARGE SCALE GENOMIC DNA]</scope>
    <source>
        <strain evidence="11">LMG 24000</strain>
    </source>
</reference>
<feature type="repeat" description="TPR" evidence="8">
    <location>
        <begin position="139"/>
        <end position="172"/>
    </location>
</feature>
<feature type="repeat" description="TPR" evidence="8">
    <location>
        <begin position="173"/>
        <end position="206"/>
    </location>
</feature>
<dbReference type="Pfam" id="PF14559">
    <property type="entry name" value="TPR_19"/>
    <property type="match status" value="1"/>
</dbReference>
<comment type="similarity">
    <text evidence="2">Belongs to the glycosyltransferase 41 family. O-GlcNAc transferase subfamily.</text>
</comment>
<dbReference type="Pfam" id="PF13432">
    <property type="entry name" value="TPR_16"/>
    <property type="match status" value="1"/>
</dbReference>
<evidence type="ECO:0000256" key="4">
    <source>
        <dbReference type="ARBA" id="ARBA00022676"/>
    </source>
</evidence>
<evidence type="ECO:0000313" key="11">
    <source>
        <dbReference type="Proteomes" id="UP000198638"/>
    </source>
</evidence>